<dbReference type="SUPFAM" id="SSF46785">
    <property type="entry name" value="Winged helix' DNA-binding domain"/>
    <property type="match status" value="1"/>
</dbReference>
<comment type="subcellular location">
    <subcellularLocation>
        <location evidence="2">Nucleus</location>
    </subcellularLocation>
</comment>
<dbReference type="STRING" id="8496.A0A151N4F3"/>
<dbReference type="AlphaFoldDB" id="A0A151N4F3"/>
<dbReference type="SMART" id="SM00339">
    <property type="entry name" value="FH"/>
    <property type="match status" value="1"/>
</dbReference>
<keyword evidence="5" id="KW-1185">Reference proteome</keyword>
<dbReference type="GO" id="GO:0030154">
    <property type="term" value="P:cell differentiation"/>
    <property type="evidence" value="ECO:0007669"/>
    <property type="project" value="TreeGrafter"/>
</dbReference>
<dbReference type="Proteomes" id="UP000050525">
    <property type="component" value="Unassembled WGS sequence"/>
</dbReference>
<dbReference type="PROSITE" id="PS50039">
    <property type="entry name" value="FORK_HEAD_3"/>
    <property type="match status" value="1"/>
</dbReference>
<keyword evidence="2" id="KW-0539">Nucleus</keyword>
<evidence type="ECO:0000256" key="2">
    <source>
        <dbReference type="PROSITE-ProRule" id="PRU00089"/>
    </source>
</evidence>
<dbReference type="EMBL" id="AKHW03004073">
    <property type="protein sequence ID" value="KYO31505.1"/>
    <property type="molecule type" value="Genomic_DNA"/>
</dbReference>
<evidence type="ECO:0000313" key="4">
    <source>
        <dbReference type="EMBL" id="KYO31505.1"/>
    </source>
</evidence>
<dbReference type="Pfam" id="PF00250">
    <property type="entry name" value="Forkhead"/>
    <property type="match status" value="1"/>
</dbReference>
<dbReference type="InterPro" id="IPR001766">
    <property type="entry name" value="Fork_head_dom"/>
</dbReference>
<dbReference type="Gene3D" id="1.10.10.10">
    <property type="entry name" value="Winged helix-like DNA-binding domain superfamily/Winged helix DNA-binding domain"/>
    <property type="match status" value="1"/>
</dbReference>
<reference evidence="4 5" key="1">
    <citation type="journal article" date="2012" name="Genome Biol.">
        <title>Sequencing three crocodilian genomes to illuminate the evolution of archosaurs and amniotes.</title>
        <authorList>
            <person name="St John J.A."/>
            <person name="Braun E.L."/>
            <person name="Isberg S.R."/>
            <person name="Miles L.G."/>
            <person name="Chong A.Y."/>
            <person name="Gongora J."/>
            <person name="Dalzell P."/>
            <person name="Moran C."/>
            <person name="Bed'hom B."/>
            <person name="Abzhanov A."/>
            <person name="Burgess S.C."/>
            <person name="Cooksey A.M."/>
            <person name="Castoe T.A."/>
            <person name="Crawford N.G."/>
            <person name="Densmore L.D."/>
            <person name="Drew J.C."/>
            <person name="Edwards S.V."/>
            <person name="Faircloth B.C."/>
            <person name="Fujita M.K."/>
            <person name="Greenwold M.J."/>
            <person name="Hoffmann F.G."/>
            <person name="Howard J.M."/>
            <person name="Iguchi T."/>
            <person name="Janes D.E."/>
            <person name="Khan S.Y."/>
            <person name="Kohno S."/>
            <person name="de Koning A.J."/>
            <person name="Lance S.L."/>
            <person name="McCarthy F.M."/>
            <person name="McCormack J.E."/>
            <person name="Merchant M.E."/>
            <person name="Peterson D.G."/>
            <person name="Pollock D.D."/>
            <person name="Pourmand N."/>
            <person name="Raney B.J."/>
            <person name="Roessler K.A."/>
            <person name="Sanford J.R."/>
            <person name="Sawyer R.H."/>
            <person name="Schmidt C.J."/>
            <person name="Triplett E.W."/>
            <person name="Tuberville T.D."/>
            <person name="Venegas-Anaya M."/>
            <person name="Howard J.T."/>
            <person name="Jarvis E.D."/>
            <person name="Guillette L.J.Jr."/>
            <person name="Glenn T.C."/>
            <person name="Green R.E."/>
            <person name="Ray D.A."/>
        </authorList>
    </citation>
    <scope>NUCLEOTIDE SEQUENCE [LARGE SCALE GENOMIC DNA]</scope>
    <source>
        <strain evidence="4">KSC_2009_1</strain>
    </source>
</reference>
<proteinExistence type="predicted"/>
<comment type="caution">
    <text evidence="4">The sequence shown here is derived from an EMBL/GenBank/DDBJ whole genome shotgun (WGS) entry which is preliminary data.</text>
</comment>
<dbReference type="GO" id="GO:0000981">
    <property type="term" value="F:DNA-binding transcription factor activity, RNA polymerase II-specific"/>
    <property type="evidence" value="ECO:0007669"/>
    <property type="project" value="TreeGrafter"/>
</dbReference>
<gene>
    <name evidence="4" type="ORF">Y1Q_0006079</name>
</gene>
<protein>
    <recommendedName>
        <fullName evidence="3">Fork-head domain-containing protein</fullName>
    </recommendedName>
</protein>
<feature type="DNA-binding region" description="Fork-head" evidence="2">
    <location>
        <begin position="1"/>
        <end position="38"/>
    </location>
</feature>
<dbReference type="InterPro" id="IPR036388">
    <property type="entry name" value="WH-like_DNA-bd_sf"/>
</dbReference>
<dbReference type="GO" id="GO:0000978">
    <property type="term" value="F:RNA polymerase II cis-regulatory region sequence-specific DNA binding"/>
    <property type="evidence" value="ECO:0007669"/>
    <property type="project" value="TreeGrafter"/>
</dbReference>
<dbReference type="PANTHER" id="PTHR11829:SF411">
    <property type="entry name" value="FORKHEAD BOX PROTEIN L2"/>
    <property type="match status" value="1"/>
</dbReference>
<dbReference type="GO" id="GO:0005634">
    <property type="term" value="C:nucleus"/>
    <property type="evidence" value="ECO:0007669"/>
    <property type="project" value="UniProtKB-SubCell"/>
</dbReference>
<keyword evidence="1 2" id="KW-0238">DNA-binding</keyword>
<name>A0A151N4F3_ALLMI</name>
<evidence type="ECO:0000259" key="3">
    <source>
        <dbReference type="PROSITE" id="PS50039"/>
    </source>
</evidence>
<sequence length="108" mass="12241">MAIRDSPEQRLPLRGIYEYIAGRFPYYRRGHKGWQNSVTVLEAPSWLKSQAAVIPQKPLQRTCWFLGRTVSTDVTGSCFGVWLLAHISKAVYDAVVIGARTEKLWCTA</sequence>
<dbReference type="PANTHER" id="PTHR11829">
    <property type="entry name" value="FORKHEAD BOX PROTEIN"/>
    <property type="match status" value="1"/>
</dbReference>
<dbReference type="GO" id="GO:0009653">
    <property type="term" value="P:anatomical structure morphogenesis"/>
    <property type="evidence" value="ECO:0007669"/>
    <property type="project" value="TreeGrafter"/>
</dbReference>
<evidence type="ECO:0000313" key="5">
    <source>
        <dbReference type="Proteomes" id="UP000050525"/>
    </source>
</evidence>
<dbReference type="InterPro" id="IPR036390">
    <property type="entry name" value="WH_DNA-bd_sf"/>
</dbReference>
<feature type="domain" description="Fork-head" evidence="3">
    <location>
        <begin position="1"/>
        <end position="38"/>
    </location>
</feature>
<dbReference type="eggNOG" id="KOG2294">
    <property type="taxonomic scope" value="Eukaryota"/>
</dbReference>
<evidence type="ECO:0000256" key="1">
    <source>
        <dbReference type="ARBA" id="ARBA00023125"/>
    </source>
</evidence>
<organism evidence="4 5">
    <name type="scientific">Alligator mississippiensis</name>
    <name type="common">American alligator</name>
    <dbReference type="NCBI Taxonomy" id="8496"/>
    <lineage>
        <taxon>Eukaryota</taxon>
        <taxon>Metazoa</taxon>
        <taxon>Chordata</taxon>
        <taxon>Craniata</taxon>
        <taxon>Vertebrata</taxon>
        <taxon>Euteleostomi</taxon>
        <taxon>Archelosauria</taxon>
        <taxon>Archosauria</taxon>
        <taxon>Crocodylia</taxon>
        <taxon>Alligatoridae</taxon>
        <taxon>Alligatorinae</taxon>
        <taxon>Alligator</taxon>
    </lineage>
</organism>
<dbReference type="InterPro" id="IPR050211">
    <property type="entry name" value="FOX_domain-containing"/>
</dbReference>
<accession>A0A151N4F3</accession>